<comment type="caution">
    <text evidence="1">The sequence shown here is derived from an EMBL/GenBank/DDBJ whole genome shotgun (WGS) entry which is preliminary data.</text>
</comment>
<dbReference type="AlphaFoldDB" id="A0AAD4F5Z4"/>
<protein>
    <submittedName>
        <fullName evidence="1">Uncharacterized protein</fullName>
    </submittedName>
</protein>
<dbReference type="EMBL" id="JAHCVI010000001">
    <property type="protein sequence ID" value="KAG7291383.1"/>
    <property type="molecule type" value="Genomic_DNA"/>
</dbReference>
<dbReference type="Proteomes" id="UP001197093">
    <property type="component" value="Unassembled WGS sequence"/>
</dbReference>
<gene>
    <name evidence="1" type="ORF">NEMBOFW57_001401</name>
</gene>
<evidence type="ECO:0000313" key="2">
    <source>
        <dbReference type="Proteomes" id="UP001197093"/>
    </source>
</evidence>
<reference evidence="1" key="1">
    <citation type="submission" date="2023-02" db="EMBL/GenBank/DDBJ databases">
        <authorList>
            <person name="Palmer J.M."/>
        </authorList>
    </citation>
    <scope>NUCLEOTIDE SEQUENCE</scope>
    <source>
        <strain evidence="1">FW57</strain>
    </source>
</reference>
<sequence>MHWSEHETPWRSPSLECALTEAVEGFGPQRNSILQDVRAAQTFFLQGLPQLGGDTLRRAFLGIEAAVNCLDLEALWDCCLAVPQLALTTGWTDMLAIFARYLHQYTHIKLLPTHPLTHVAASLHRLSARPTAQGRQQQLEAFVARAWKLWVDCATRVRGRHDDVTIHLKRGYVTLVDPHHAMAGDIIRDFGRAVHDSLARRGAPGTTGRILELENLLVRMFLPLFTAKTAQRAEGMLKGVAARIEGKGPGSDRGGSGQGLVEEEFIERHLLFSANFFMASIAEYSGEPDKAAWYRQRSLESPRDWFWVQTSSLVESRLRADGYGGPADAIREERNEVQLALPGIMKGVCVGAGESGHQQLEFTEGVWL</sequence>
<accession>A0AAD4F5Z4</accession>
<name>A0AAD4F5Z4_9PEZI</name>
<keyword evidence="2" id="KW-1185">Reference proteome</keyword>
<proteinExistence type="predicted"/>
<organism evidence="1 2">
    <name type="scientific">Staphylotrichum longicolle</name>
    <dbReference type="NCBI Taxonomy" id="669026"/>
    <lineage>
        <taxon>Eukaryota</taxon>
        <taxon>Fungi</taxon>
        <taxon>Dikarya</taxon>
        <taxon>Ascomycota</taxon>
        <taxon>Pezizomycotina</taxon>
        <taxon>Sordariomycetes</taxon>
        <taxon>Sordariomycetidae</taxon>
        <taxon>Sordariales</taxon>
        <taxon>Chaetomiaceae</taxon>
        <taxon>Staphylotrichum</taxon>
    </lineage>
</organism>
<evidence type="ECO:0000313" key="1">
    <source>
        <dbReference type="EMBL" id="KAG7291383.1"/>
    </source>
</evidence>